<dbReference type="Proteomes" id="UP000838100">
    <property type="component" value="Unassembled WGS sequence"/>
</dbReference>
<dbReference type="InterPro" id="IPR051159">
    <property type="entry name" value="Hexapeptide_acetyltransf"/>
</dbReference>
<evidence type="ECO:0000256" key="4">
    <source>
        <dbReference type="ARBA" id="ARBA00023315"/>
    </source>
</evidence>
<evidence type="ECO:0000313" key="7">
    <source>
        <dbReference type="Proteomes" id="UP000838100"/>
    </source>
</evidence>
<dbReference type="PANTHER" id="PTHR23416:SF23">
    <property type="entry name" value="ACETYLTRANSFERASE C18B11.09C-RELATED"/>
    <property type="match status" value="1"/>
</dbReference>
<evidence type="ECO:0000259" key="5">
    <source>
        <dbReference type="SMART" id="SM01266"/>
    </source>
</evidence>
<evidence type="ECO:0000313" key="6">
    <source>
        <dbReference type="EMBL" id="CAH0992745.1"/>
    </source>
</evidence>
<proteinExistence type="inferred from homology"/>
<evidence type="ECO:0000256" key="3">
    <source>
        <dbReference type="ARBA" id="ARBA00022737"/>
    </source>
</evidence>
<dbReference type="CDD" id="cd03357">
    <property type="entry name" value="LbH_MAT_GAT"/>
    <property type="match status" value="1"/>
</dbReference>
<accession>A0ABN8ENF8</accession>
<dbReference type="SMART" id="SM01266">
    <property type="entry name" value="Mac"/>
    <property type="match status" value="1"/>
</dbReference>
<dbReference type="InterPro" id="IPR001451">
    <property type="entry name" value="Hexapep"/>
</dbReference>
<dbReference type="Pfam" id="PF12464">
    <property type="entry name" value="Mac"/>
    <property type="match status" value="1"/>
</dbReference>
<keyword evidence="2 6" id="KW-0808">Transferase</keyword>
<keyword evidence="4 6" id="KW-0012">Acyltransferase</keyword>
<dbReference type="InterPro" id="IPR018357">
    <property type="entry name" value="Hexapep_transf_CS"/>
</dbReference>
<dbReference type="PROSITE" id="PS00101">
    <property type="entry name" value="HEXAPEP_TRANSFERASES"/>
    <property type="match status" value="1"/>
</dbReference>
<evidence type="ECO:0000256" key="2">
    <source>
        <dbReference type="ARBA" id="ARBA00022679"/>
    </source>
</evidence>
<sequence>MATEKQKMLSGEWYNPNDKKLQKLRLQAKHQCHRFGQLSPEANSERKAIIQQLLQVESRADIEPPFHCDYGFNIHLGKHFFANHHCTILDAAKVVVGQHCMFGPNVVITTVNHPLSAEQRRSGIEQAKAITIGDDVWLAANVTVTAGVTIGSGVVVGAGSVVLGDLPANTLCVGAPARVVKSLV</sequence>
<dbReference type="EMBL" id="CAKLPX010000003">
    <property type="protein sequence ID" value="CAH0992745.1"/>
    <property type="molecule type" value="Genomic_DNA"/>
</dbReference>
<evidence type="ECO:0000256" key="1">
    <source>
        <dbReference type="ARBA" id="ARBA00007274"/>
    </source>
</evidence>
<dbReference type="PANTHER" id="PTHR23416">
    <property type="entry name" value="SIALIC ACID SYNTHASE-RELATED"/>
    <property type="match status" value="1"/>
</dbReference>
<comment type="similarity">
    <text evidence="1">Belongs to the transferase hexapeptide repeat family.</text>
</comment>
<keyword evidence="3" id="KW-0677">Repeat</keyword>
<dbReference type="EC" id="2.3.1.79" evidence="6"/>
<dbReference type="Gene3D" id="2.160.10.10">
    <property type="entry name" value="Hexapeptide repeat proteins"/>
    <property type="match status" value="1"/>
</dbReference>
<gene>
    <name evidence="6" type="primary">maa</name>
    <name evidence="6" type="ORF">SIN8267_02881</name>
</gene>
<dbReference type="InterPro" id="IPR024688">
    <property type="entry name" value="Mac_dom"/>
</dbReference>
<dbReference type="Pfam" id="PF00132">
    <property type="entry name" value="Hexapep"/>
    <property type="match status" value="1"/>
</dbReference>
<dbReference type="RefSeq" id="WP_237445422.1">
    <property type="nucleotide sequence ID" value="NZ_CAKLPX010000003.1"/>
</dbReference>
<organism evidence="6 7">
    <name type="scientific">Sinobacterium norvegicum</name>
    <dbReference type="NCBI Taxonomy" id="1641715"/>
    <lineage>
        <taxon>Bacteria</taxon>
        <taxon>Pseudomonadati</taxon>
        <taxon>Pseudomonadota</taxon>
        <taxon>Gammaproteobacteria</taxon>
        <taxon>Cellvibrionales</taxon>
        <taxon>Spongiibacteraceae</taxon>
        <taxon>Sinobacterium</taxon>
    </lineage>
</organism>
<keyword evidence="7" id="KW-1185">Reference proteome</keyword>
<feature type="domain" description="Maltose/galactoside acetyltransferase" evidence="5">
    <location>
        <begin position="5"/>
        <end position="58"/>
    </location>
</feature>
<comment type="caution">
    <text evidence="6">The sequence shown here is derived from an EMBL/GenBank/DDBJ whole genome shotgun (WGS) entry which is preliminary data.</text>
</comment>
<dbReference type="InterPro" id="IPR011004">
    <property type="entry name" value="Trimer_LpxA-like_sf"/>
</dbReference>
<protein>
    <submittedName>
        <fullName evidence="6">Maltose O-acetyltransferase</fullName>
        <ecNumber evidence="6">2.3.1.79</ecNumber>
    </submittedName>
</protein>
<dbReference type="GO" id="GO:0008925">
    <property type="term" value="F:maltose O-acetyltransferase activity"/>
    <property type="evidence" value="ECO:0007669"/>
    <property type="project" value="UniProtKB-EC"/>
</dbReference>
<reference evidence="6" key="1">
    <citation type="submission" date="2021-12" db="EMBL/GenBank/DDBJ databases">
        <authorList>
            <person name="Rodrigo-Torres L."/>
            <person name="Arahal R. D."/>
            <person name="Lucena T."/>
        </authorList>
    </citation>
    <scope>NUCLEOTIDE SEQUENCE</scope>
    <source>
        <strain evidence="6">CECT 8267</strain>
    </source>
</reference>
<dbReference type="SUPFAM" id="SSF51161">
    <property type="entry name" value="Trimeric LpxA-like enzymes"/>
    <property type="match status" value="1"/>
</dbReference>
<name>A0ABN8ENF8_9GAMM</name>